<evidence type="ECO:0000256" key="6">
    <source>
        <dbReference type="ARBA" id="ARBA00023136"/>
    </source>
</evidence>
<dbReference type="InterPro" id="IPR017896">
    <property type="entry name" value="4Fe4S_Fe-S-bd"/>
</dbReference>
<dbReference type="STRING" id="1120920.SAMN03080599_03236"/>
<dbReference type="PANTHER" id="PTHR30224:SF4">
    <property type="entry name" value="ELECTRON TRANSPORT PROTEIN YCCM-RELATED"/>
    <property type="match status" value="1"/>
</dbReference>
<evidence type="ECO:0000256" key="7">
    <source>
        <dbReference type="SAM" id="Phobius"/>
    </source>
</evidence>
<dbReference type="Proteomes" id="UP000199208">
    <property type="component" value="Unassembled WGS sequence"/>
</dbReference>
<accession>A0A1G5S6Q1</accession>
<gene>
    <name evidence="9" type="ORF">SAMN03080599_03236</name>
</gene>
<dbReference type="Pfam" id="PF12801">
    <property type="entry name" value="Fer4_5"/>
    <property type="match status" value="2"/>
</dbReference>
<keyword evidence="6 7" id="KW-0472">Membrane</keyword>
<dbReference type="Gene3D" id="3.30.70.20">
    <property type="match status" value="1"/>
</dbReference>
<keyword evidence="10" id="KW-1185">Reference proteome</keyword>
<dbReference type="GO" id="GO:0005886">
    <property type="term" value="C:plasma membrane"/>
    <property type="evidence" value="ECO:0007669"/>
    <property type="project" value="UniProtKB-SubCell"/>
</dbReference>
<dbReference type="EMBL" id="FMWL01000028">
    <property type="protein sequence ID" value="SCZ81983.1"/>
    <property type="molecule type" value="Genomic_DNA"/>
</dbReference>
<keyword evidence="2" id="KW-1003">Cell membrane</keyword>
<evidence type="ECO:0000256" key="3">
    <source>
        <dbReference type="ARBA" id="ARBA00022723"/>
    </source>
</evidence>
<keyword evidence="7" id="KW-0812">Transmembrane</keyword>
<feature type="transmembrane region" description="Helical" evidence="7">
    <location>
        <begin position="82"/>
        <end position="105"/>
    </location>
</feature>
<protein>
    <submittedName>
        <fullName evidence="9">4Fe-4S binding domain-containing protein</fullName>
    </submittedName>
</protein>
<feature type="transmembrane region" description="Helical" evidence="7">
    <location>
        <begin position="53"/>
        <end position="75"/>
    </location>
</feature>
<evidence type="ECO:0000259" key="8">
    <source>
        <dbReference type="PROSITE" id="PS51379"/>
    </source>
</evidence>
<sequence>MSAERVKPMGRKRSSKIRPWVQGFFFIFVLITSLNHLLEESGQGISFWPQASLHAICPFGGVVSLYQFFSVGTFVQKIHESAFVLMAAAFLLAVLAGPVLCGWICPLGTFQEWMSRLGRKLTGKRFNTYIPAEADSVLRYFRYVVLVWVVYQTAVTGKLIFQDVDPYYALFNLWSEELAPAALAVLGATTLLSLVTERPWCKYACPYGAVLGLSNKFRIFKIRRTASTCIDCGACDRACPMGIKVSGMEVVKDHQCISCLECTSEYSCPVPSTVELKVKGGDVK</sequence>
<evidence type="ECO:0000256" key="4">
    <source>
        <dbReference type="ARBA" id="ARBA00023004"/>
    </source>
</evidence>
<keyword evidence="4" id="KW-0408">Iron</keyword>
<dbReference type="RefSeq" id="WP_207646492.1">
    <property type="nucleotide sequence ID" value="NZ_FMWL01000028.1"/>
</dbReference>
<feature type="domain" description="4Fe-4S ferredoxin-type" evidence="8">
    <location>
        <begin position="220"/>
        <end position="249"/>
    </location>
</feature>
<keyword evidence="5" id="KW-0411">Iron-sulfur</keyword>
<evidence type="ECO:0000256" key="2">
    <source>
        <dbReference type="ARBA" id="ARBA00022475"/>
    </source>
</evidence>
<organism evidence="9 10">
    <name type="scientific">Acidaminobacter hydrogenoformans DSM 2784</name>
    <dbReference type="NCBI Taxonomy" id="1120920"/>
    <lineage>
        <taxon>Bacteria</taxon>
        <taxon>Bacillati</taxon>
        <taxon>Bacillota</taxon>
        <taxon>Clostridia</taxon>
        <taxon>Peptostreptococcales</taxon>
        <taxon>Acidaminobacteraceae</taxon>
        <taxon>Acidaminobacter</taxon>
    </lineage>
</organism>
<dbReference type="PROSITE" id="PS51379">
    <property type="entry name" value="4FE4S_FER_2"/>
    <property type="match status" value="1"/>
</dbReference>
<dbReference type="PROSITE" id="PS00198">
    <property type="entry name" value="4FE4S_FER_1"/>
    <property type="match status" value="1"/>
</dbReference>
<dbReference type="GO" id="GO:0051536">
    <property type="term" value="F:iron-sulfur cluster binding"/>
    <property type="evidence" value="ECO:0007669"/>
    <property type="project" value="UniProtKB-KW"/>
</dbReference>
<dbReference type="AlphaFoldDB" id="A0A1G5S6Q1"/>
<evidence type="ECO:0000313" key="9">
    <source>
        <dbReference type="EMBL" id="SCZ81983.1"/>
    </source>
</evidence>
<dbReference type="InterPro" id="IPR017900">
    <property type="entry name" value="4Fe4S_Fe_S_CS"/>
</dbReference>
<dbReference type="InterPro" id="IPR052378">
    <property type="entry name" value="NosR_regulator"/>
</dbReference>
<evidence type="ECO:0000313" key="10">
    <source>
        <dbReference type="Proteomes" id="UP000199208"/>
    </source>
</evidence>
<proteinExistence type="predicted"/>
<feature type="transmembrane region" description="Helical" evidence="7">
    <location>
        <begin position="20"/>
        <end position="38"/>
    </location>
</feature>
<evidence type="ECO:0000256" key="1">
    <source>
        <dbReference type="ARBA" id="ARBA00004236"/>
    </source>
</evidence>
<comment type="subcellular location">
    <subcellularLocation>
        <location evidence="1">Cell membrane</location>
    </subcellularLocation>
</comment>
<dbReference type="GO" id="GO:0046872">
    <property type="term" value="F:metal ion binding"/>
    <property type="evidence" value="ECO:0007669"/>
    <property type="project" value="UniProtKB-KW"/>
</dbReference>
<evidence type="ECO:0000256" key="5">
    <source>
        <dbReference type="ARBA" id="ARBA00023014"/>
    </source>
</evidence>
<keyword evidence="3" id="KW-0479">Metal-binding</keyword>
<name>A0A1G5S6Q1_9FIRM</name>
<dbReference type="SUPFAM" id="SSF54862">
    <property type="entry name" value="4Fe-4S ferredoxins"/>
    <property type="match status" value="1"/>
</dbReference>
<dbReference type="PANTHER" id="PTHR30224">
    <property type="entry name" value="ELECTRON TRANSPORT PROTEIN"/>
    <property type="match status" value="1"/>
</dbReference>
<reference evidence="9 10" key="1">
    <citation type="submission" date="2016-10" db="EMBL/GenBank/DDBJ databases">
        <authorList>
            <person name="de Groot N.N."/>
        </authorList>
    </citation>
    <scope>NUCLEOTIDE SEQUENCE [LARGE SCALE GENOMIC DNA]</scope>
    <source>
        <strain evidence="9 10">DSM 2784</strain>
    </source>
</reference>
<keyword evidence="7" id="KW-1133">Transmembrane helix</keyword>